<dbReference type="AlphaFoldDB" id="A0A1I3Q759"/>
<dbReference type="EMBL" id="FORA01000003">
    <property type="protein sequence ID" value="SFJ29505.1"/>
    <property type="molecule type" value="Genomic_DNA"/>
</dbReference>
<evidence type="ECO:0008006" key="4">
    <source>
        <dbReference type="Google" id="ProtNLM"/>
    </source>
</evidence>
<reference evidence="2 3" key="1">
    <citation type="submission" date="2016-10" db="EMBL/GenBank/DDBJ databases">
        <authorList>
            <person name="de Groot N.N."/>
        </authorList>
    </citation>
    <scope>NUCLEOTIDE SEQUENCE [LARGE SCALE GENOMIC DNA]</scope>
    <source>
        <strain evidence="2 3">DSM 19073</strain>
    </source>
</reference>
<dbReference type="RefSeq" id="WP_092780904.1">
    <property type="nucleotide sequence ID" value="NZ_FORA01000003.1"/>
</dbReference>
<dbReference type="Proteomes" id="UP000199110">
    <property type="component" value="Unassembled WGS sequence"/>
</dbReference>
<evidence type="ECO:0000313" key="3">
    <source>
        <dbReference type="Proteomes" id="UP000199110"/>
    </source>
</evidence>
<organism evidence="2 3">
    <name type="scientific">Jannaschia pohangensis</name>
    <dbReference type="NCBI Taxonomy" id="390807"/>
    <lineage>
        <taxon>Bacteria</taxon>
        <taxon>Pseudomonadati</taxon>
        <taxon>Pseudomonadota</taxon>
        <taxon>Alphaproteobacteria</taxon>
        <taxon>Rhodobacterales</taxon>
        <taxon>Roseobacteraceae</taxon>
        <taxon>Jannaschia</taxon>
    </lineage>
</organism>
<evidence type="ECO:0000313" key="2">
    <source>
        <dbReference type="EMBL" id="SFJ29505.1"/>
    </source>
</evidence>
<sequence length="174" mass="19255">MRVLVLLLLFLPVQLRADPLADVRLCVTTNLQAEVDQRVRDLFFAATLQGRAEAARFAAIKCIEAGLFDCFEQADARACTLRLAAGMEVLSREGLDRIDASLSEMSRRPARVTAREIEAARRLVASGGDRCPRDNYAAQFGIDRDTFCAYFGPSTTLRLVASAEDVLRTERSAR</sequence>
<name>A0A1I3Q759_9RHOB</name>
<accession>A0A1I3Q759</accession>
<dbReference type="STRING" id="390807.SAMN04488095_2434"/>
<feature type="signal peptide" evidence="1">
    <location>
        <begin position="1"/>
        <end position="17"/>
    </location>
</feature>
<proteinExistence type="predicted"/>
<feature type="chain" id="PRO_5011464448" description="YARHG domain-containing protein" evidence="1">
    <location>
        <begin position="18"/>
        <end position="174"/>
    </location>
</feature>
<gene>
    <name evidence="2" type="ORF">SAMN04488095_2434</name>
</gene>
<keyword evidence="1" id="KW-0732">Signal</keyword>
<evidence type="ECO:0000256" key="1">
    <source>
        <dbReference type="SAM" id="SignalP"/>
    </source>
</evidence>
<keyword evidence="3" id="KW-1185">Reference proteome</keyword>
<protein>
    <recommendedName>
        <fullName evidence="4">YARHG domain-containing protein</fullName>
    </recommendedName>
</protein>